<dbReference type="SUPFAM" id="SSF54106">
    <property type="entry name" value="LysM domain"/>
    <property type="match status" value="1"/>
</dbReference>
<dbReference type="PROSITE" id="PS51782">
    <property type="entry name" value="LYSM"/>
    <property type="match status" value="1"/>
</dbReference>
<feature type="compositionally biased region" description="Basic and acidic residues" evidence="1">
    <location>
        <begin position="355"/>
        <end position="370"/>
    </location>
</feature>
<feature type="region of interest" description="Disordered" evidence="1">
    <location>
        <begin position="434"/>
        <end position="459"/>
    </location>
</feature>
<evidence type="ECO:0000256" key="1">
    <source>
        <dbReference type="SAM" id="MobiDB-lite"/>
    </source>
</evidence>
<sequence>MSSSPLSSSTVFCQTCSSEQTLSSIKQAYITPCCSSPICQRCVTLNPRLREYVPCLKCGDPRTSELSGSGIGSGAAAGRRLQAIIGAQGGEVVFEIGEDEDEDIVHDPDAVSNAPPKYEDIGYQGSSGYRAQAHPRSTSRSSLDRDTSSSRGSAHDGQQIPSEDFREEAQNARKDDNASSSPQETPNEADAQHPDRSEAEKERETVEVRHTVLKSDNLLAIARRYAADPHDLLTLNNLPPTTLSANPRLLHTRKSIIISRRTVARDRDRDASSKDLQVQNTVTTGSEIDEAREKEKSLKRFQLITKSLEPGVGEAYLSLAQLDDEHDQNHEQEQGPFNDGTYETKYENVRRRQIDHEDVGIEKEKDKPERIQVLGESSSNHHRETRALEAFFDDEQWETAVGASALKSYKAKQGRWNVVGVGATAGVGAIAKIGEEGSGSSSSRGGGGGGIWSVFGKVR</sequence>
<feature type="compositionally biased region" description="Basic and acidic residues" evidence="1">
    <location>
        <begin position="163"/>
        <end position="177"/>
    </location>
</feature>
<dbReference type="Proteomes" id="UP000092666">
    <property type="component" value="Unassembled WGS sequence"/>
</dbReference>
<reference evidence="4" key="2">
    <citation type="submission" date="2013-12" db="EMBL/GenBank/DDBJ databases">
        <title>Evolution of pathogenesis and genome organization in the Tremellales.</title>
        <authorList>
            <person name="Cuomo C."/>
            <person name="Litvintseva A."/>
            <person name="Heitman J."/>
            <person name="Chen Y."/>
            <person name="Sun S."/>
            <person name="Springer D."/>
            <person name="Dromer F."/>
            <person name="Young S."/>
            <person name="Zeng Q."/>
            <person name="Chapman S."/>
            <person name="Gujja S."/>
            <person name="Saif S."/>
            <person name="Birren B."/>
        </authorList>
    </citation>
    <scope>NUCLEOTIDE SEQUENCE [LARGE SCALE GENOMIC DNA]</scope>
    <source>
        <strain evidence="4">BCC8398</strain>
    </source>
</reference>
<proteinExistence type="predicted"/>
<protein>
    <recommendedName>
        <fullName evidence="2">LysM domain-containing protein</fullName>
    </recommendedName>
</protein>
<feature type="region of interest" description="Disordered" evidence="1">
    <location>
        <begin position="355"/>
        <end position="382"/>
    </location>
</feature>
<keyword evidence="4" id="KW-1185">Reference proteome</keyword>
<evidence type="ECO:0000313" key="4">
    <source>
        <dbReference type="Proteomes" id="UP000092666"/>
    </source>
</evidence>
<feature type="compositionally biased region" description="Basic and acidic residues" evidence="1">
    <location>
        <begin position="190"/>
        <end position="209"/>
    </location>
</feature>
<dbReference type="OrthoDB" id="2107166at2759"/>
<evidence type="ECO:0000259" key="2">
    <source>
        <dbReference type="PROSITE" id="PS51782"/>
    </source>
</evidence>
<dbReference type="AlphaFoldDB" id="A0A1B9GQT1"/>
<name>A0A1B9GQT1_9TREE</name>
<organism evidence="3 4">
    <name type="scientific">Kwoniella heveanensis BCC8398</name>
    <dbReference type="NCBI Taxonomy" id="1296120"/>
    <lineage>
        <taxon>Eukaryota</taxon>
        <taxon>Fungi</taxon>
        <taxon>Dikarya</taxon>
        <taxon>Basidiomycota</taxon>
        <taxon>Agaricomycotina</taxon>
        <taxon>Tremellomycetes</taxon>
        <taxon>Tremellales</taxon>
        <taxon>Cryptococcaceae</taxon>
        <taxon>Kwoniella</taxon>
    </lineage>
</organism>
<reference evidence="3 4" key="1">
    <citation type="submission" date="2013-07" db="EMBL/GenBank/DDBJ databases">
        <title>The Genome Sequence of Cryptococcus heveanensis BCC8398.</title>
        <authorList>
            <consortium name="The Broad Institute Genome Sequencing Platform"/>
            <person name="Cuomo C."/>
            <person name="Litvintseva A."/>
            <person name="Chen Y."/>
            <person name="Heitman J."/>
            <person name="Sun S."/>
            <person name="Springer D."/>
            <person name="Dromer F."/>
            <person name="Young S.K."/>
            <person name="Zeng Q."/>
            <person name="Gargeya S."/>
            <person name="Fitzgerald M."/>
            <person name="Abouelleil A."/>
            <person name="Alvarado L."/>
            <person name="Berlin A.M."/>
            <person name="Chapman S.B."/>
            <person name="Dewar J."/>
            <person name="Goldberg J."/>
            <person name="Griggs A."/>
            <person name="Gujja S."/>
            <person name="Hansen M."/>
            <person name="Howarth C."/>
            <person name="Imamovic A."/>
            <person name="Larimer J."/>
            <person name="McCowan C."/>
            <person name="Murphy C."/>
            <person name="Pearson M."/>
            <person name="Priest M."/>
            <person name="Roberts A."/>
            <person name="Saif S."/>
            <person name="Shea T."/>
            <person name="Sykes S."/>
            <person name="Wortman J."/>
            <person name="Nusbaum C."/>
            <person name="Birren B."/>
        </authorList>
    </citation>
    <scope>NUCLEOTIDE SEQUENCE [LARGE SCALE GENOMIC DNA]</scope>
    <source>
        <strain evidence="3 4">BCC8398</strain>
    </source>
</reference>
<accession>A0A1B9GQT1</accession>
<dbReference type="InterPro" id="IPR036779">
    <property type="entry name" value="LysM_dom_sf"/>
</dbReference>
<feature type="domain" description="LysM" evidence="2">
    <location>
        <begin position="208"/>
        <end position="258"/>
    </location>
</feature>
<gene>
    <name evidence="3" type="ORF">I316_04802</name>
</gene>
<dbReference type="InterPro" id="IPR018392">
    <property type="entry name" value="LysM"/>
</dbReference>
<dbReference type="EMBL" id="KI669505">
    <property type="protein sequence ID" value="OCF33383.1"/>
    <property type="molecule type" value="Genomic_DNA"/>
</dbReference>
<evidence type="ECO:0000313" key="3">
    <source>
        <dbReference type="EMBL" id="OCF33383.1"/>
    </source>
</evidence>
<dbReference type="Gene3D" id="3.10.350.10">
    <property type="entry name" value="LysM domain"/>
    <property type="match status" value="1"/>
</dbReference>
<feature type="region of interest" description="Disordered" evidence="1">
    <location>
        <begin position="101"/>
        <end position="209"/>
    </location>
</feature>